<dbReference type="GO" id="GO:0050308">
    <property type="term" value="F:sugar-phosphatase activity"/>
    <property type="evidence" value="ECO:0007669"/>
    <property type="project" value="UniProtKB-EC"/>
</dbReference>
<accession>A0A7W8LH45</accession>
<dbReference type="Gene3D" id="1.10.150.240">
    <property type="entry name" value="Putative phosphatase, domain 2"/>
    <property type="match status" value="1"/>
</dbReference>
<protein>
    <submittedName>
        <fullName evidence="1">Sugar-phosphatase</fullName>
        <ecNumber evidence="1">3.1.3.23</ecNumber>
    </submittedName>
</protein>
<name>A0A7W8LH45_9BURK</name>
<gene>
    <name evidence="1" type="ORF">HDG41_007812</name>
</gene>
<evidence type="ECO:0000313" key="2">
    <source>
        <dbReference type="Proteomes" id="UP000592820"/>
    </source>
</evidence>
<dbReference type="EMBL" id="JACHDE010000040">
    <property type="protein sequence ID" value="MBB5405716.1"/>
    <property type="molecule type" value="Genomic_DNA"/>
</dbReference>
<dbReference type="Pfam" id="PF13419">
    <property type="entry name" value="HAD_2"/>
    <property type="match status" value="1"/>
</dbReference>
<proteinExistence type="predicted"/>
<dbReference type="InterPro" id="IPR041492">
    <property type="entry name" value="HAD_2"/>
</dbReference>
<dbReference type="SFLD" id="SFLDS00003">
    <property type="entry name" value="Haloacid_Dehalogenase"/>
    <property type="match status" value="1"/>
</dbReference>
<dbReference type="InterPro" id="IPR051806">
    <property type="entry name" value="HAD-like_SPP"/>
</dbReference>
<dbReference type="RefSeq" id="WP_260332502.1">
    <property type="nucleotide sequence ID" value="NZ_JACHDE010000040.1"/>
</dbReference>
<dbReference type="NCBIfam" id="TIGR01509">
    <property type="entry name" value="HAD-SF-IA-v3"/>
    <property type="match status" value="1"/>
</dbReference>
<dbReference type="InterPro" id="IPR023214">
    <property type="entry name" value="HAD_sf"/>
</dbReference>
<sequence>MQSPTFSIVSIPTHIAMNEIDLNDYDHVAFDLDGVLVDSAAVVENALRRWAGEERLSPECVLRMSAARRDIELVASISPGLSPEREAARIADYEVQVMDLLRPIAGAAEFYSSLTAGRRSVVTSSSRVSALARLKAAGISCPRIMIAAEDVRQGKPNPEPYQVLLRTLQIAPERCLVFEDSRAGIEAATTAGCDCVGVGPNASGHPDIRGWIEDFREMTFLI</sequence>
<organism evidence="1 2">
    <name type="scientific">Paraburkholderia youngii</name>
    <dbReference type="NCBI Taxonomy" id="2782701"/>
    <lineage>
        <taxon>Bacteria</taxon>
        <taxon>Pseudomonadati</taxon>
        <taxon>Pseudomonadota</taxon>
        <taxon>Betaproteobacteria</taxon>
        <taxon>Burkholderiales</taxon>
        <taxon>Burkholderiaceae</taxon>
        <taxon>Paraburkholderia</taxon>
    </lineage>
</organism>
<dbReference type="SFLD" id="SFLDG01129">
    <property type="entry name" value="C1.5:_HAD__Beta-PGM__Phosphata"/>
    <property type="match status" value="1"/>
</dbReference>
<dbReference type="InterPro" id="IPR023198">
    <property type="entry name" value="PGP-like_dom2"/>
</dbReference>
<keyword evidence="1" id="KW-0378">Hydrolase</keyword>
<dbReference type="Proteomes" id="UP000592820">
    <property type="component" value="Unassembled WGS sequence"/>
</dbReference>
<comment type="caution">
    <text evidence="1">The sequence shown here is derived from an EMBL/GenBank/DDBJ whole genome shotgun (WGS) entry which is preliminary data.</text>
</comment>
<dbReference type="PANTHER" id="PTHR43481">
    <property type="entry name" value="FRUCTOSE-1-PHOSPHATE PHOSPHATASE"/>
    <property type="match status" value="1"/>
</dbReference>
<dbReference type="Gene3D" id="3.40.50.1000">
    <property type="entry name" value="HAD superfamily/HAD-like"/>
    <property type="match status" value="1"/>
</dbReference>
<reference evidence="1 2" key="1">
    <citation type="submission" date="2020-08" db="EMBL/GenBank/DDBJ databases">
        <title>Genomic Encyclopedia of Type Strains, Phase IV (KMG-V): Genome sequencing to study the core and pangenomes of soil and plant-associated prokaryotes.</title>
        <authorList>
            <person name="Whitman W."/>
        </authorList>
    </citation>
    <scope>NUCLEOTIDE SEQUENCE [LARGE SCALE GENOMIC DNA]</scope>
    <source>
        <strain evidence="1 2">JPY162</strain>
    </source>
</reference>
<dbReference type="SUPFAM" id="SSF56784">
    <property type="entry name" value="HAD-like"/>
    <property type="match status" value="1"/>
</dbReference>
<dbReference type="InterPro" id="IPR036412">
    <property type="entry name" value="HAD-like_sf"/>
</dbReference>
<dbReference type="InterPro" id="IPR006439">
    <property type="entry name" value="HAD-SF_hydro_IA"/>
</dbReference>
<dbReference type="EC" id="3.1.3.23" evidence="1"/>
<dbReference type="PANTHER" id="PTHR43481:SF4">
    <property type="entry name" value="GLYCEROL-1-PHOSPHATE PHOSPHOHYDROLASE 1-RELATED"/>
    <property type="match status" value="1"/>
</dbReference>
<evidence type="ECO:0000313" key="1">
    <source>
        <dbReference type="EMBL" id="MBB5405716.1"/>
    </source>
</evidence>
<dbReference type="AlphaFoldDB" id="A0A7W8LH45"/>